<keyword evidence="1" id="KW-0812">Transmembrane</keyword>
<organism evidence="2 3">
    <name type="scientific">Rubrivirga litoralis</name>
    <dbReference type="NCBI Taxonomy" id="3075598"/>
    <lineage>
        <taxon>Bacteria</taxon>
        <taxon>Pseudomonadati</taxon>
        <taxon>Rhodothermota</taxon>
        <taxon>Rhodothermia</taxon>
        <taxon>Rhodothermales</taxon>
        <taxon>Rubricoccaceae</taxon>
        <taxon>Rubrivirga</taxon>
    </lineage>
</organism>
<dbReference type="EMBL" id="JAVRHT010000006">
    <property type="protein sequence ID" value="MDT0630955.1"/>
    <property type="molecule type" value="Genomic_DNA"/>
</dbReference>
<protein>
    <recommendedName>
        <fullName evidence="4">EamA-like transporter family protein</fullName>
    </recommendedName>
</protein>
<sequence>MTATPLPLALAVAGAVVYHIAQKSVPDRASLFVVVGLAYAVGAAVCAGVVVWGGADVAGGVRVAWRQAAGIGLGALGVEAGYLLAYRAGWPISTASLGVNAAVAAVLVAIGLLAFGEVLTVRQWAGVAACAVGLVLLTSR</sequence>
<evidence type="ECO:0008006" key="4">
    <source>
        <dbReference type="Google" id="ProtNLM"/>
    </source>
</evidence>
<keyword evidence="1" id="KW-1133">Transmembrane helix</keyword>
<evidence type="ECO:0000313" key="2">
    <source>
        <dbReference type="EMBL" id="MDT0630955.1"/>
    </source>
</evidence>
<comment type="caution">
    <text evidence="2">The sequence shown here is derived from an EMBL/GenBank/DDBJ whole genome shotgun (WGS) entry which is preliminary data.</text>
</comment>
<feature type="transmembrane region" description="Helical" evidence="1">
    <location>
        <begin position="29"/>
        <end position="52"/>
    </location>
</feature>
<gene>
    <name evidence="2" type="ORF">RM540_04265</name>
</gene>
<keyword evidence="1" id="KW-0472">Membrane</keyword>
<proteinExistence type="predicted"/>
<feature type="transmembrane region" description="Helical" evidence="1">
    <location>
        <begin position="121"/>
        <end position="139"/>
    </location>
</feature>
<accession>A0ABU3BNU8</accession>
<name>A0ABU3BNU8_9BACT</name>
<feature type="transmembrane region" description="Helical" evidence="1">
    <location>
        <begin position="6"/>
        <end position="22"/>
    </location>
</feature>
<keyword evidence="3" id="KW-1185">Reference proteome</keyword>
<feature type="transmembrane region" description="Helical" evidence="1">
    <location>
        <begin position="97"/>
        <end position="115"/>
    </location>
</feature>
<dbReference type="Proteomes" id="UP001267426">
    <property type="component" value="Unassembled WGS sequence"/>
</dbReference>
<feature type="transmembrane region" description="Helical" evidence="1">
    <location>
        <begin position="64"/>
        <end position="85"/>
    </location>
</feature>
<evidence type="ECO:0000313" key="3">
    <source>
        <dbReference type="Proteomes" id="UP001267426"/>
    </source>
</evidence>
<reference evidence="2 3" key="1">
    <citation type="submission" date="2023-09" db="EMBL/GenBank/DDBJ databases">
        <authorList>
            <person name="Rey-Velasco X."/>
        </authorList>
    </citation>
    <scope>NUCLEOTIDE SEQUENCE [LARGE SCALE GENOMIC DNA]</scope>
    <source>
        <strain evidence="2 3">F394</strain>
    </source>
</reference>
<evidence type="ECO:0000256" key="1">
    <source>
        <dbReference type="SAM" id="Phobius"/>
    </source>
</evidence>
<dbReference type="RefSeq" id="WP_311662292.1">
    <property type="nucleotide sequence ID" value="NZ_JAVRHT010000006.1"/>
</dbReference>